<dbReference type="NCBIfam" id="TIGR04409">
    <property type="entry name" value="LptC_YrbK"/>
    <property type="match status" value="1"/>
</dbReference>
<dbReference type="Pfam" id="PF06835">
    <property type="entry name" value="LptC"/>
    <property type="match status" value="1"/>
</dbReference>
<proteinExistence type="predicted"/>
<accession>A0A1H0SKV5</accession>
<reference evidence="7 8" key="1">
    <citation type="submission" date="2016-10" db="EMBL/GenBank/DDBJ databases">
        <authorList>
            <person name="de Groot N.N."/>
        </authorList>
    </citation>
    <scope>NUCLEOTIDE SEQUENCE [LARGE SCALE GENOMIC DNA]</scope>
    <source>
        <strain evidence="7 8">S137</strain>
    </source>
</reference>
<keyword evidence="4" id="KW-1133">Transmembrane helix</keyword>
<keyword evidence="1" id="KW-1003">Cell membrane</keyword>
<keyword evidence="5" id="KW-0472">Membrane</keyword>
<dbReference type="AlphaFoldDB" id="A0A1H0SKV5"/>
<gene>
    <name evidence="7" type="ORF">SAMN05216366_11840</name>
</gene>
<dbReference type="EMBL" id="FNJQ01000018">
    <property type="protein sequence ID" value="SDP42347.1"/>
    <property type="molecule type" value="Genomic_DNA"/>
</dbReference>
<evidence type="ECO:0000256" key="4">
    <source>
        <dbReference type="ARBA" id="ARBA00022989"/>
    </source>
</evidence>
<dbReference type="OrthoDB" id="1629081at2"/>
<evidence type="ECO:0000256" key="3">
    <source>
        <dbReference type="ARBA" id="ARBA00022692"/>
    </source>
</evidence>
<evidence type="ECO:0000256" key="6">
    <source>
        <dbReference type="SAM" id="SignalP"/>
    </source>
</evidence>
<evidence type="ECO:0000313" key="7">
    <source>
        <dbReference type="EMBL" id="SDP42347.1"/>
    </source>
</evidence>
<name>A0A1H0SKV5_SELRU</name>
<dbReference type="GO" id="GO:0015221">
    <property type="term" value="F:lipopolysaccharide transmembrane transporter activity"/>
    <property type="evidence" value="ECO:0007669"/>
    <property type="project" value="InterPro"/>
</dbReference>
<dbReference type="GO" id="GO:0005886">
    <property type="term" value="C:plasma membrane"/>
    <property type="evidence" value="ECO:0007669"/>
    <property type="project" value="InterPro"/>
</dbReference>
<protein>
    <submittedName>
        <fullName evidence="7">LPS export ABC transporter protein LptC</fullName>
    </submittedName>
</protein>
<evidence type="ECO:0000256" key="2">
    <source>
        <dbReference type="ARBA" id="ARBA00022519"/>
    </source>
</evidence>
<dbReference type="Gene3D" id="2.60.450.10">
    <property type="entry name" value="Lipopolysaccharide (LPS) transport protein A like domain"/>
    <property type="match status" value="1"/>
</dbReference>
<dbReference type="InterPro" id="IPR026265">
    <property type="entry name" value="LptC"/>
</dbReference>
<evidence type="ECO:0000313" key="8">
    <source>
        <dbReference type="Proteomes" id="UP000182412"/>
    </source>
</evidence>
<dbReference type="RefSeq" id="WP_074572478.1">
    <property type="nucleotide sequence ID" value="NZ_FNJQ01000018.1"/>
</dbReference>
<organism evidence="7 8">
    <name type="scientific">Selenomonas ruminantium</name>
    <dbReference type="NCBI Taxonomy" id="971"/>
    <lineage>
        <taxon>Bacteria</taxon>
        <taxon>Bacillati</taxon>
        <taxon>Bacillota</taxon>
        <taxon>Negativicutes</taxon>
        <taxon>Selenomonadales</taxon>
        <taxon>Selenomonadaceae</taxon>
        <taxon>Selenomonas</taxon>
    </lineage>
</organism>
<evidence type="ECO:0000256" key="1">
    <source>
        <dbReference type="ARBA" id="ARBA00022475"/>
    </source>
</evidence>
<feature type="chain" id="PRO_5010303488" evidence="6">
    <location>
        <begin position="24"/>
        <end position="184"/>
    </location>
</feature>
<sequence length="184" mass="20020">MDKKRKLLLAAGIALFAALVVWAVTTVPERPDMPETPQVDSKVMSYDGNEISEEKNGRKIWDLTAEHIEVNIDTKDASLEKLSGHFYMEDGRVVEVKADKGTYANESKDIAITGNVTVKNSDGTELTSDELRWDAAKEILAAIGSAKATKDDLLATGDRIESSDGFNKIKIIGKAHLAKGGETK</sequence>
<dbReference type="GO" id="GO:0030288">
    <property type="term" value="C:outer membrane-bounded periplasmic space"/>
    <property type="evidence" value="ECO:0007669"/>
    <property type="project" value="TreeGrafter"/>
</dbReference>
<dbReference type="PANTHER" id="PTHR37481">
    <property type="entry name" value="LIPOPOLYSACCHARIDE EXPORT SYSTEM PROTEIN LPTC"/>
    <property type="match status" value="1"/>
</dbReference>
<dbReference type="PANTHER" id="PTHR37481:SF1">
    <property type="entry name" value="LIPOPOLYSACCHARIDE EXPORT SYSTEM PROTEIN LPTC"/>
    <property type="match status" value="1"/>
</dbReference>
<keyword evidence="6" id="KW-0732">Signal</keyword>
<feature type="signal peptide" evidence="6">
    <location>
        <begin position="1"/>
        <end position="23"/>
    </location>
</feature>
<dbReference type="GO" id="GO:0017089">
    <property type="term" value="F:glycolipid transfer activity"/>
    <property type="evidence" value="ECO:0007669"/>
    <property type="project" value="TreeGrafter"/>
</dbReference>
<dbReference type="InterPro" id="IPR010664">
    <property type="entry name" value="LipoPS_assembly_LptC-rel"/>
</dbReference>
<keyword evidence="2" id="KW-0997">Cell inner membrane</keyword>
<dbReference type="InterPro" id="IPR052363">
    <property type="entry name" value="LPS_export_LptC"/>
</dbReference>
<evidence type="ECO:0000256" key="5">
    <source>
        <dbReference type="ARBA" id="ARBA00023136"/>
    </source>
</evidence>
<keyword evidence="3" id="KW-0812">Transmembrane</keyword>
<dbReference type="Proteomes" id="UP000182412">
    <property type="component" value="Unassembled WGS sequence"/>
</dbReference>